<dbReference type="PANTHER" id="PTHR11699">
    <property type="entry name" value="ALDEHYDE DEHYDROGENASE-RELATED"/>
    <property type="match status" value="1"/>
</dbReference>
<sequence>MDRPDRGKLRSMYQVQQLIAGVWDGSGDAGWLTVLDPADGTPVTRQPVATEAEVEAAVKAARAVAPRWARTAPAERAAAIGRAADAIEAVADRLAEAETAEMGRPLAAARGGVQAGVSTLRQYAQLAPVRGGRTLGGDADAIDLMVPQPRGVVAVVTPWNDPVAVSCGLLGAALATGNTVVYKPSERSPASGWLLARLLDEHLPSGVLSLLTGDAPVGAALAGQEVDVVAHVGSTATGRTIAAACARTGAKALLENGGSDPLIVDDDVDPRWAAEQAAIGAFTNAGQLCVAVERIYVLRSVATRFLGALVERAGALRSGPGRDPLSELGPLVDRRHREHVHEQVRAAVADGASVLSGGVVPDGPGAFYPPTVLTECTDQMAVMREETFGPVAPVMVVNSFDEALSRASYSPYGLAATVLTGSMSHAQRAWRELPVGTVKVNAVFGGAPGGAAQPRGGSGQGFGYGPELLDELTATKAVHIEGPGGEGGRW</sequence>
<dbReference type="Pfam" id="PF00171">
    <property type="entry name" value="Aldedh"/>
    <property type="match status" value="1"/>
</dbReference>
<proteinExistence type="predicted"/>
<evidence type="ECO:0000256" key="1">
    <source>
        <dbReference type="ARBA" id="ARBA00023002"/>
    </source>
</evidence>
<gene>
    <name evidence="3" type="primary">gabD_3</name>
    <name evidence="3" type="ORF">Pen02_75420</name>
</gene>
<keyword evidence="4" id="KW-1185">Reference proteome</keyword>
<dbReference type="InterPro" id="IPR016163">
    <property type="entry name" value="Ald_DH_C"/>
</dbReference>
<dbReference type="Gene3D" id="3.40.309.10">
    <property type="entry name" value="Aldehyde Dehydrogenase, Chain A, domain 2"/>
    <property type="match status" value="1"/>
</dbReference>
<evidence type="ECO:0000313" key="3">
    <source>
        <dbReference type="EMBL" id="GIG92606.1"/>
    </source>
</evidence>
<dbReference type="InterPro" id="IPR016162">
    <property type="entry name" value="Ald_DH_N"/>
</dbReference>
<organism evidence="3 4">
    <name type="scientific">Plantactinospora endophytica</name>
    <dbReference type="NCBI Taxonomy" id="673535"/>
    <lineage>
        <taxon>Bacteria</taxon>
        <taxon>Bacillati</taxon>
        <taxon>Actinomycetota</taxon>
        <taxon>Actinomycetes</taxon>
        <taxon>Micromonosporales</taxon>
        <taxon>Micromonosporaceae</taxon>
        <taxon>Plantactinospora</taxon>
    </lineage>
</organism>
<evidence type="ECO:0000259" key="2">
    <source>
        <dbReference type="Pfam" id="PF00171"/>
    </source>
</evidence>
<dbReference type="Proteomes" id="UP000646749">
    <property type="component" value="Unassembled WGS sequence"/>
</dbReference>
<dbReference type="Gene3D" id="3.40.605.10">
    <property type="entry name" value="Aldehyde Dehydrogenase, Chain A, domain 1"/>
    <property type="match status" value="1"/>
</dbReference>
<dbReference type="InterPro" id="IPR016161">
    <property type="entry name" value="Ald_DH/histidinol_DH"/>
</dbReference>
<protein>
    <submittedName>
        <fullName evidence="3">Succinate-semialdehyde dehydrogenase</fullName>
    </submittedName>
</protein>
<keyword evidence="1" id="KW-0560">Oxidoreductase</keyword>
<dbReference type="InterPro" id="IPR015590">
    <property type="entry name" value="Aldehyde_DH_dom"/>
</dbReference>
<dbReference type="CDD" id="cd07078">
    <property type="entry name" value="ALDH"/>
    <property type="match status" value="1"/>
</dbReference>
<name>A0ABQ4ED06_9ACTN</name>
<reference evidence="3 4" key="1">
    <citation type="submission" date="2021-01" db="EMBL/GenBank/DDBJ databases">
        <title>Whole genome shotgun sequence of Plantactinospora endophytica NBRC 110450.</title>
        <authorList>
            <person name="Komaki H."/>
            <person name="Tamura T."/>
        </authorList>
    </citation>
    <scope>NUCLEOTIDE SEQUENCE [LARGE SCALE GENOMIC DNA]</scope>
    <source>
        <strain evidence="3 4">NBRC 110450</strain>
    </source>
</reference>
<comment type="caution">
    <text evidence="3">The sequence shown here is derived from an EMBL/GenBank/DDBJ whole genome shotgun (WGS) entry which is preliminary data.</text>
</comment>
<feature type="domain" description="Aldehyde dehydrogenase" evidence="2">
    <location>
        <begin position="32"/>
        <end position="478"/>
    </location>
</feature>
<dbReference type="SUPFAM" id="SSF53720">
    <property type="entry name" value="ALDH-like"/>
    <property type="match status" value="1"/>
</dbReference>
<dbReference type="EMBL" id="BONW01000044">
    <property type="protein sequence ID" value="GIG92606.1"/>
    <property type="molecule type" value="Genomic_DNA"/>
</dbReference>
<evidence type="ECO:0000313" key="4">
    <source>
        <dbReference type="Proteomes" id="UP000646749"/>
    </source>
</evidence>
<accession>A0ABQ4ED06</accession>